<sequence length="499" mass="54573">MSSYATRTDNPLLNSQRLMFWFSQAATRTNLRALGDGIARTKRNITDQSPTWIAGIACIGGAAVLFLTVAVALSVVLGGLKQKIETAQTSQVLLSKAMVLENMLDEASVAARLAAEGKGNATTAEAVVKAKAANREAGAFLNLLRSNPDSVRAISPVMRLIEVHLKELDGRLAAARSQGLNIPHAEVNAMLQRATAPDMVAFRTRAEADQTAHEHETDRMMLWALALALIATFSAPSVGLWGISLLRRERTRERARQLQMELMHAQRLAVMGETAAMLAHEVSHPLTAANNYMAALRRTATTSEVVDSEKVINLSEKSAQQIMRASQILHRLRRFIEKRETERAVVAPALLVEEALALVGTTDFAHEIREETDPAAPDVYIDRVQMQQVLVNLMRNAIEAMKASPVRRLVVGATSPEPGFVEFSITDTGPGLPEDVANRLFQPFTSTKKDGLGIGLSICRAIIEDHHGMIWAEPNPSGGTIFRFRLPAARGIERHRALR</sequence>
<evidence type="ECO:0000256" key="1">
    <source>
        <dbReference type="ARBA" id="ARBA00000085"/>
    </source>
</evidence>
<dbReference type="EC" id="2.7.13.3" evidence="2"/>
<keyword evidence="9" id="KW-1133">Transmembrane helix</keyword>
<keyword evidence="3" id="KW-0597">Phosphoprotein</keyword>
<keyword evidence="9" id="KW-0472">Membrane</keyword>
<dbReference type="GO" id="GO:0005524">
    <property type="term" value="F:ATP binding"/>
    <property type="evidence" value="ECO:0007669"/>
    <property type="project" value="UniProtKB-KW"/>
</dbReference>
<dbReference type="Gene3D" id="1.10.287.130">
    <property type="match status" value="1"/>
</dbReference>
<evidence type="ECO:0000313" key="12">
    <source>
        <dbReference type="Proteomes" id="UP000570514"/>
    </source>
</evidence>
<gene>
    <name evidence="11" type="ORF">FHS83_001053</name>
</gene>
<dbReference type="InterPro" id="IPR005467">
    <property type="entry name" value="His_kinase_dom"/>
</dbReference>
<dbReference type="SMART" id="SM00387">
    <property type="entry name" value="HATPase_c"/>
    <property type="match status" value="1"/>
</dbReference>
<dbReference type="SUPFAM" id="SSF55874">
    <property type="entry name" value="ATPase domain of HSP90 chaperone/DNA topoisomerase II/histidine kinase"/>
    <property type="match status" value="1"/>
</dbReference>
<keyword evidence="12" id="KW-1185">Reference proteome</keyword>
<evidence type="ECO:0000256" key="6">
    <source>
        <dbReference type="ARBA" id="ARBA00022777"/>
    </source>
</evidence>
<dbReference type="Pfam" id="PF02518">
    <property type="entry name" value="HATPase_c"/>
    <property type="match status" value="1"/>
</dbReference>
<evidence type="ECO:0000256" key="5">
    <source>
        <dbReference type="ARBA" id="ARBA00022741"/>
    </source>
</evidence>
<dbReference type="InterPro" id="IPR004358">
    <property type="entry name" value="Sig_transdc_His_kin-like_C"/>
</dbReference>
<dbReference type="Proteomes" id="UP000570514">
    <property type="component" value="Unassembled WGS sequence"/>
</dbReference>
<dbReference type="Gene3D" id="3.30.565.10">
    <property type="entry name" value="Histidine kinase-like ATPase, C-terminal domain"/>
    <property type="match status" value="1"/>
</dbReference>
<reference evidence="11 12" key="1">
    <citation type="submission" date="2020-03" db="EMBL/GenBank/DDBJ databases">
        <title>Genomic Encyclopedia of Type Strains, Phase IV (KMG-IV): sequencing the most valuable type-strain genomes for metagenomic binning, comparative biology and taxonomic classification.</title>
        <authorList>
            <person name="Goeker M."/>
        </authorList>
    </citation>
    <scope>NUCLEOTIDE SEQUENCE [LARGE SCALE GENOMIC DNA]</scope>
    <source>
        <strain evidence="11 12">DSM 19867</strain>
    </source>
</reference>
<name>A0A846MWX9_9PROT</name>
<dbReference type="EMBL" id="JAASRM010000001">
    <property type="protein sequence ID" value="NIK87735.1"/>
    <property type="molecule type" value="Genomic_DNA"/>
</dbReference>
<dbReference type="InterPro" id="IPR036890">
    <property type="entry name" value="HATPase_C_sf"/>
</dbReference>
<evidence type="ECO:0000256" key="4">
    <source>
        <dbReference type="ARBA" id="ARBA00022679"/>
    </source>
</evidence>
<evidence type="ECO:0000259" key="10">
    <source>
        <dbReference type="PROSITE" id="PS50109"/>
    </source>
</evidence>
<accession>A0A846MWX9</accession>
<keyword evidence="4" id="KW-0808">Transferase</keyword>
<dbReference type="PANTHER" id="PTHR43065">
    <property type="entry name" value="SENSOR HISTIDINE KINASE"/>
    <property type="match status" value="1"/>
</dbReference>
<keyword evidence="8" id="KW-0902">Two-component regulatory system</keyword>
<dbReference type="InterPro" id="IPR003594">
    <property type="entry name" value="HATPase_dom"/>
</dbReference>
<comment type="caution">
    <text evidence="11">The sequence shown here is derived from an EMBL/GenBank/DDBJ whole genome shotgun (WGS) entry which is preliminary data.</text>
</comment>
<evidence type="ECO:0000313" key="11">
    <source>
        <dbReference type="EMBL" id="NIK87735.1"/>
    </source>
</evidence>
<feature type="transmembrane region" description="Helical" evidence="9">
    <location>
        <begin position="220"/>
        <end position="246"/>
    </location>
</feature>
<dbReference type="AlphaFoldDB" id="A0A846MWX9"/>
<evidence type="ECO:0000256" key="9">
    <source>
        <dbReference type="SAM" id="Phobius"/>
    </source>
</evidence>
<dbReference type="RefSeq" id="WP_167081598.1">
    <property type="nucleotide sequence ID" value="NZ_BAAADC010000001.1"/>
</dbReference>
<dbReference type="GO" id="GO:0004673">
    <property type="term" value="F:protein histidine kinase activity"/>
    <property type="evidence" value="ECO:0007669"/>
    <property type="project" value="UniProtKB-EC"/>
</dbReference>
<evidence type="ECO:0000256" key="7">
    <source>
        <dbReference type="ARBA" id="ARBA00022840"/>
    </source>
</evidence>
<keyword evidence="6 11" id="KW-0418">Kinase</keyword>
<proteinExistence type="predicted"/>
<feature type="domain" description="Histidine kinase" evidence="10">
    <location>
        <begin position="277"/>
        <end position="490"/>
    </location>
</feature>
<keyword evidence="7" id="KW-0067">ATP-binding</keyword>
<keyword evidence="5" id="KW-0547">Nucleotide-binding</keyword>
<dbReference type="PANTHER" id="PTHR43065:SF10">
    <property type="entry name" value="PEROXIDE STRESS-ACTIVATED HISTIDINE KINASE MAK3"/>
    <property type="match status" value="1"/>
</dbReference>
<protein>
    <recommendedName>
        <fullName evidence="2">histidine kinase</fullName>
        <ecNumber evidence="2">2.7.13.3</ecNumber>
    </recommendedName>
</protein>
<evidence type="ECO:0000256" key="3">
    <source>
        <dbReference type="ARBA" id="ARBA00022553"/>
    </source>
</evidence>
<comment type="catalytic activity">
    <reaction evidence="1">
        <text>ATP + protein L-histidine = ADP + protein N-phospho-L-histidine.</text>
        <dbReference type="EC" id="2.7.13.3"/>
    </reaction>
</comment>
<dbReference type="PROSITE" id="PS50109">
    <property type="entry name" value="HIS_KIN"/>
    <property type="match status" value="1"/>
</dbReference>
<organism evidence="11 12">
    <name type="scientific">Rhizomicrobium palustre</name>
    <dbReference type="NCBI Taxonomy" id="189966"/>
    <lineage>
        <taxon>Bacteria</taxon>
        <taxon>Pseudomonadati</taxon>
        <taxon>Pseudomonadota</taxon>
        <taxon>Alphaproteobacteria</taxon>
        <taxon>Micropepsales</taxon>
        <taxon>Micropepsaceae</taxon>
        <taxon>Rhizomicrobium</taxon>
    </lineage>
</organism>
<feature type="transmembrane region" description="Helical" evidence="9">
    <location>
        <begin position="52"/>
        <end position="80"/>
    </location>
</feature>
<dbReference type="GO" id="GO:0000160">
    <property type="term" value="P:phosphorelay signal transduction system"/>
    <property type="evidence" value="ECO:0007669"/>
    <property type="project" value="UniProtKB-KW"/>
</dbReference>
<evidence type="ECO:0000256" key="8">
    <source>
        <dbReference type="ARBA" id="ARBA00023012"/>
    </source>
</evidence>
<keyword evidence="9" id="KW-0812">Transmembrane</keyword>
<dbReference type="PRINTS" id="PR00344">
    <property type="entry name" value="BCTRLSENSOR"/>
</dbReference>
<evidence type="ECO:0000256" key="2">
    <source>
        <dbReference type="ARBA" id="ARBA00012438"/>
    </source>
</evidence>